<name>A0A176VHA6_MARPO</name>
<sequence length="205" mass="23628">MTTFLVNFYRGMNMLTKSEEKRFPKERKILESDRDKELQEEEARVEETTREVAREPICVEVVTAEEIEEPLEEKAATSGQGLRPLEKEQTSSVKRGRSSEKADVPELKHSEEHAKELTLSQEILEQVEQIEAAVVEFPEIPSPQVNLVKEKELREEEELRSEGLWQGIATMKTKTLELWGRIVAQTEAHNEEMQLAYELMGSLTE</sequence>
<feature type="region of interest" description="Disordered" evidence="1">
    <location>
        <begin position="63"/>
        <end position="112"/>
    </location>
</feature>
<dbReference type="Proteomes" id="UP000077202">
    <property type="component" value="Unassembled WGS sequence"/>
</dbReference>
<organism evidence="2 3">
    <name type="scientific">Marchantia polymorpha subsp. ruderalis</name>
    <dbReference type="NCBI Taxonomy" id="1480154"/>
    <lineage>
        <taxon>Eukaryota</taxon>
        <taxon>Viridiplantae</taxon>
        <taxon>Streptophyta</taxon>
        <taxon>Embryophyta</taxon>
        <taxon>Marchantiophyta</taxon>
        <taxon>Marchantiopsida</taxon>
        <taxon>Marchantiidae</taxon>
        <taxon>Marchantiales</taxon>
        <taxon>Marchantiaceae</taxon>
        <taxon>Marchantia</taxon>
    </lineage>
</organism>
<proteinExistence type="predicted"/>
<feature type="region of interest" description="Disordered" evidence="1">
    <location>
        <begin position="26"/>
        <end position="50"/>
    </location>
</feature>
<feature type="compositionally biased region" description="Basic and acidic residues" evidence="1">
    <location>
        <begin position="97"/>
        <end position="112"/>
    </location>
</feature>
<reference evidence="2" key="1">
    <citation type="submission" date="2016-03" db="EMBL/GenBank/DDBJ databases">
        <title>Mechanisms controlling the formation of the plant cell surface in tip-growing cells are functionally conserved among land plants.</title>
        <authorList>
            <person name="Honkanen S."/>
            <person name="Jones V.A."/>
            <person name="Morieri G."/>
            <person name="Champion C."/>
            <person name="Hetherington A.J."/>
            <person name="Kelly S."/>
            <person name="Saint-Marcoux D."/>
            <person name="Proust H."/>
            <person name="Prescott H."/>
            <person name="Dolan L."/>
        </authorList>
    </citation>
    <scope>NUCLEOTIDE SEQUENCE [LARGE SCALE GENOMIC DNA]</scope>
    <source>
        <tissue evidence="2">Whole gametophyte</tissue>
    </source>
</reference>
<dbReference type="EMBL" id="LVLJ01003637">
    <property type="protein sequence ID" value="OAE20309.1"/>
    <property type="molecule type" value="Genomic_DNA"/>
</dbReference>
<gene>
    <name evidence="2" type="ORF">AXG93_1084s1010</name>
</gene>
<evidence type="ECO:0000256" key="1">
    <source>
        <dbReference type="SAM" id="MobiDB-lite"/>
    </source>
</evidence>
<accession>A0A176VHA6</accession>
<dbReference type="AlphaFoldDB" id="A0A176VHA6"/>
<keyword evidence="3" id="KW-1185">Reference proteome</keyword>
<evidence type="ECO:0000313" key="2">
    <source>
        <dbReference type="EMBL" id="OAE20309.1"/>
    </source>
</evidence>
<evidence type="ECO:0000313" key="3">
    <source>
        <dbReference type="Proteomes" id="UP000077202"/>
    </source>
</evidence>
<protein>
    <submittedName>
        <fullName evidence="2">Uncharacterized protein</fullName>
    </submittedName>
</protein>
<comment type="caution">
    <text evidence="2">The sequence shown here is derived from an EMBL/GenBank/DDBJ whole genome shotgun (WGS) entry which is preliminary data.</text>
</comment>